<feature type="compositionally biased region" description="Low complexity" evidence="2">
    <location>
        <begin position="348"/>
        <end position="357"/>
    </location>
</feature>
<feature type="region of interest" description="Disordered" evidence="2">
    <location>
        <begin position="348"/>
        <end position="474"/>
    </location>
</feature>
<dbReference type="InterPro" id="IPR036570">
    <property type="entry name" value="HORMA_dom_sf"/>
</dbReference>
<dbReference type="GO" id="GO:0000407">
    <property type="term" value="C:phagophore assembly site"/>
    <property type="evidence" value="ECO:0007669"/>
    <property type="project" value="TreeGrafter"/>
</dbReference>
<dbReference type="GO" id="GO:0034727">
    <property type="term" value="P:piecemeal microautophagy of the nucleus"/>
    <property type="evidence" value="ECO:0007669"/>
    <property type="project" value="TreeGrafter"/>
</dbReference>
<feature type="compositionally biased region" description="Polar residues" evidence="2">
    <location>
        <begin position="358"/>
        <end position="371"/>
    </location>
</feature>
<dbReference type="PANTHER" id="PTHR13430">
    <property type="match status" value="1"/>
</dbReference>
<dbReference type="GO" id="GO:0034497">
    <property type="term" value="P:protein localization to phagophore assembly site"/>
    <property type="evidence" value="ECO:0007669"/>
    <property type="project" value="TreeGrafter"/>
</dbReference>
<dbReference type="Gene3D" id="3.30.900.10">
    <property type="entry name" value="HORMA domain"/>
    <property type="match status" value="1"/>
</dbReference>
<feature type="compositionally biased region" description="Low complexity" evidence="2">
    <location>
        <begin position="398"/>
        <end position="410"/>
    </location>
</feature>
<keyword evidence="1" id="KW-0072">Autophagy</keyword>
<gene>
    <name evidence="4" type="ORF">LTRI10_LOCUS22776</name>
</gene>
<dbReference type="FunFam" id="3.30.900.10:FF:000007">
    <property type="entry name" value="Autophagy-related protein 13a"/>
    <property type="match status" value="1"/>
</dbReference>
<name>A0AAV2E662_9ROSI</name>
<feature type="compositionally biased region" description="Basic and acidic residues" evidence="2">
    <location>
        <begin position="445"/>
        <end position="454"/>
    </location>
</feature>
<dbReference type="AlphaFoldDB" id="A0AAV2E662"/>
<protein>
    <recommendedName>
        <fullName evidence="3">Autophagy-related protein 13 N-terminal domain-containing protein</fullName>
    </recommendedName>
</protein>
<feature type="domain" description="Autophagy-related protein 13 N-terminal" evidence="3">
    <location>
        <begin position="19"/>
        <end position="224"/>
    </location>
</feature>
<organism evidence="4 5">
    <name type="scientific">Linum trigynum</name>
    <dbReference type="NCBI Taxonomy" id="586398"/>
    <lineage>
        <taxon>Eukaryota</taxon>
        <taxon>Viridiplantae</taxon>
        <taxon>Streptophyta</taxon>
        <taxon>Embryophyta</taxon>
        <taxon>Tracheophyta</taxon>
        <taxon>Spermatophyta</taxon>
        <taxon>Magnoliopsida</taxon>
        <taxon>eudicotyledons</taxon>
        <taxon>Gunneridae</taxon>
        <taxon>Pentapetalae</taxon>
        <taxon>rosids</taxon>
        <taxon>fabids</taxon>
        <taxon>Malpighiales</taxon>
        <taxon>Linaceae</taxon>
        <taxon>Linum</taxon>
    </lineage>
</organism>
<dbReference type="InterPro" id="IPR018731">
    <property type="entry name" value="Atg13_N"/>
</dbReference>
<evidence type="ECO:0000256" key="2">
    <source>
        <dbReference type="SAM" id="MobiDB-lite"/>
    </source>
</evidence>
<dbReference type="Pfam" id="PF10033">
    <property type="entry name" value="ATG13"/>
    <property type="match status" value="1"/>
</dbReference>
<dbReference type="PANTHER" id="PTHR13430:SF4">
    <property type="entry name" value="AUTOPHAGY-RELATED PROTEIN 13"/>
    <property type="match status" value="1"/>
</dbReference>
<evidence type="ECO:0000313" key="4">
    <source>
        <dbReference type="EMBL" id="CAL1381396.1"/>
    </source>
</evidence>
<evidence type="ECO:0000259" key="3">
    <source>
        <dbReference type="Pfam" id="PF10033"/>
    </source>
</evidence>
<sequence length="606" mass="67661">MDLHGMTPHSDSGKLEQVVSQFLLKSLHIILDSRIPSILPCERTCDSRVRKSDKWFNLVLGDRPAALDNLNFWHRNLMDPMIIDIILVQQRTPVSSVNNVLSGSSGRTATETVIERWFVQFESPPRVTASQPGEGCAASYKKTYKKSIIFLRSLYLQTRLLPAYRIFRQLSSSSQSLNFDIIYKVSSFSEPFSRAEEEMMKEYRFVPIEAFPGRLHVSVTYRPQLSDFNLQSLTTMLPKIISDYVGSPATDPLRYFPSSYKGDRAISFPSEVMHAPTSVPSQRPHSWTSGFHKPVVNRHLAGSPPVHCTSQMSYDSPSPPLERIQNHRRPLHQRALLYDECQLSPPFSLSVSPSTPTYLRNSDSPRQTRASCETAPVTIPSSMTSRNARYISPNFSDPSKLSLPPLSPRSTRLDHSSNESLSGMRLIKKSEASRAGDLGSVGQKVLKDSRDDSGRFSGPLSSSDSPRVGFSRSSSKLSFQDDIDDCDFSCPFDADDVDSPDSRISQNFDGKRNLESTSIGRKSQDAAVGVLVHMLRTAPPLHQDSSCFSCRSLRAEVDNDGIATTASGFFVPRRTSDALEELRSYREMKDLLLSKSGTQVLTREPS</sequence>
<dbReference type="Proteomes" id="UP001497516">
    <property type="component" value="Chromosome 4"/>
</dbReference>
<keyword evidence="5" id="KW-1185">Reference proteome</keyword>
<dbReference type="InterPro" id="IPR040182">
    <property type="entry name" value="ATG13"/>
</dbReference>
<feature type="compositionally biased region" description="Polar residues" evidence="2">
    <location>
        <begin position="379"/>
        <end position="397"/>
    </location>
</feature>
<dbReference type="GO" id="GO:0005829">
    <property type="term" value="C:cytosol"/>
    <property type="evidence" value="ECO:0007669"/>
    <property type="project" value="TreeGrafter"/>
</dbReference>
<dbReference type="GO" id="GO:0000423">
    <property type="term" value="P:mitophagy"/>
    <property type="evidence" value="ECO:0007669"/>
    <property type="project" value="TreeGrafter"/>
</dbReference>
<proteinExistence type="predicted"/>
<reference evidence="4 5" key="1">
    <citation type="submission" date="2024-04" db="EMBL/GenBank/DDBJ databases">
        <authorList>
            <person name="Fracassetti M."/>
        </authorList>
    </citation>
    <scope>NUCLEOTIDE SEQUENCE [LARGE SCALE GENOMIC DNA]</scope>
</reference>
<evidence type="ECO:0000256" key="1">
    <source>
        <dbReference type="ARBA" id="ARBA00023006"/>
    </source>
</evidence>
<accession>A0AAV2E662</accession>
<dbReference type="EMBL" id="OZ034817">
    <property type="protein sequence ID" value="CAL1381396.1"/>
    <property type="molecule type" value="Genomic_DNA"/>
</dbReference>
<dbReference type="GO" id="GO:1990316">
    <property type="term" value="C:Atg1/ULK1 kinase complex"/>
    <property type="evidence" value="ECO:0007669"/>
    <property type="project" value="InterPro"/>
</dbReference>
<evidence type="ECO:0000313" key="5">
    <source>
        <dbReference type="Proteomes" id="UP001497516"/>
    </source>
</evidence>
<feature type="compositionally biased region" description="Polar residues" evidence="2">
    <location>
        <begin position="459"/>
        <end position="474"/>
    </location>
</feature>